<gene>
    <name evidence="9" type="ORF">SNE40_012143</name>
</gene>
<evidence type="ECO:0000256" key="4">
    <source>
        <dbReference type="ARBA" id="ARBA00016175"/>
    </source>
</evidence>
<dbReference type="InterPro" id="IPR029156">
    <property type="entry name" value="CTC1"/>
</dbReference>
<keyword evidence="6" id="KW-0779">Telomere</keyword>
<dbReference type="Pfam" id="PF15489">
    <property type="entry name" value="CTC1"/>
    <property type="match status" value="1"/>
</dbReference>
<keyword evidence="8" id="KW-0539">Nucleus</keyword>
<evidence type="ECO:0000256" key="3">
    <source>
        <dbReference type="ARBA" id="ARBA00006332"/>
    </source>
</evidence>
<comment type="caution">
    <text evidence="9">The sequence shown here is derived from an EMBL/GenBank/DDBJ whole genome shotgun (WGS) entry which is preliminary data.</text>
</comment>
<evidence type="ECO:0000256" key="5">
    <source>
        <dbReference type="ARBA" id="ARBA00022454"/>
    </source>
</evidence>
<dbReference type="GO" id="GO:0003697">
    <property type="term" value="F:single-stranded DNA binding"/>
    <property type="evidence" value="ECO:0007669"/>
    <property type="project" value="InterPro"/>
</dbReference>
<dbReference type="AlphaFoldDB" id="A0AAN8PVE6"/>
<dbReference type="Proteomes" id="UP001347796">
    <property type="component" value="Unassembled WGS sequence"/>
</dbReference>
<comment type="subcellular location">
    <subcellularLocation>
        <location evidence="2">Chromosome</location>
        <location evidence="2">Telomere</location>
    </subcellularLocation>
    <subcellularLocation>
        <location evidence="1">Nucleus</location>
    </subcellularLocation>
</comment>
<dbReference type="EMBL" id="JAZGQO010000008">
    <property type="protein sequence ID" value="KAK6179891.1"/>
    <property type="molecule type" value="Genomic_DNA"/>
</dbReference>
<comment type="similarity">
    <text evidence="3">Belongs to the CTC1 family.</text>
</comment>
<organism evidence="9 10">
    <name type="scientific">Patella caerulea</name>
    <name type="common">Rayed Mediterranean limpet</name>
    <dbReference type="NCBI Taxonomy" id="87958"/>
    <lineage>
        <taxon>Eukaryota</taxon>
        <taxon>Metazoa</taxon>
        <taxon>Spiralia</taxon>
        <taxon>Lophotrochozoa</taxon>
        <taxon>Mollusca</taxon>
        <taxon>Gastropoda</taxon>
        <taxon>Patellogastropoda</taxon>
        <taxon>Patelloidea</taxon>
        <taxon>Patellidae</taxon>
        <taxon>Patella</taxon>
    </lineage>
</organism>
<dbReference type="PANTHER" id="PTHR14865">
    <property type="entry name" value="CST COMPLEX SUBUNIT CTC1"/>
    <property type="match status" value="1"/>
</dbReference>
<dbReference type="PANTHER" id="PTHR14865:SF2">
    <property type="entry name" value="CST COMPLEX SUBUNIT CTC1"/>
    <property type="match status" value="1"/>
</dbReference>
<keyword evidence="10" id="KW-1185">Reference proteome</keyword>
<dbReference type="GO" id="GO:0045740">
    <property type="term" value="P:positive regulation of DNA replication"/>
    <property type="evidence" value="ECO:0007669"/>
    <property type="project" value="TreeGrafter"/>
</dbReference>
<evidence type="ECO:0000256" key="1">
    <source>
        <dbReference type="ARBA" id="ARBA00004123"/>
    </source>
</evidence>
<dbReference type="GO" id="GO:1990879">
    <property type="term" value="C:CST complex"/>
    <property type="evidence" value="ECO:0007669"/>
    <property type="project" value="TreeGrafter"/>
</dbReference>
<name>A0AAN8PVE6_PATCE</name>
<sequence length="1035" mass="119389">MEVDSNLASNCPKHILSAKDAYILLQNRHNIKHGTINIKGCITSLSELFRVRKDQFYCILLDDILKIMIMREELINCHKWLIPGNDYIFYSFKPASLKKGVEVPFNIYLPSSKSHVYRIEEHINTYTLTEWLKENLVDEDKLLLSVVIPEVTSSCKFVSYQGVIESIISVEFGIYNLDGNILLYTSYLPSAENKSSLQVGSKIVIHNVHHGGGREFPRIHLYCCAKTTLKIVDQPLSIAHKSSKQVEDCKTWVRHMINSYNLQKEETEHLKQLYETVYNVWKAFKGERCHIVQILQAILSEECCPWLKFSPRNITEEFFLDPHTCFYSQTSKENRIACILPVERLIEIAYEEAGDLDGLKDKYKCSNLIGKDLGDLLYWNYNQQTNNNQQIIIGWLDLCKTTGRLLLRDHHSKIDVIISSSEQTPTHVCDQTCLTQTKSNCPFLQIQNLNQIIAICCYSIVNERFLTGHFSNIESVCKDHIEEFQHFAYLQFSMLDCKFLTENVKQITEVTKGIGDERCELRDENQNKLKGPPTRKHSLVHDNFGHSIDSTDETKRKREQKVVNGRKCLWISHKESLITETKKTNFSLRFSILGCIVENINSDHLTMNNINPKYEPVELIFQDISVKWYNILESGSMYEVSNLNYVNYKVPATMSKRVNNSIKNSKARLTVTVPSDAHFVRIFDAINRELEKDSVKDIEDVLSCCCKEALVSFVGIISGRKHCDSGLPPKGIRFNEKKLKIETQRFLSVSMVGNQCVQLQIKSLNSDSDVTVYLKLERTSYPLGLLPGTVVKFERLERKVSKRGIVYCQYIMVSSYRILSVRSTSHNTRFEDKRQCIDDINCIRYEYLLEVINKKDMSVFKCCCRIYQILNLRLESICCICGSRVQQSTCSNPCCKNTAYKLTGKISFLIDDGSTVAKTFLTLEDEKVQTFFDLNKEEIESFLDEIQDIGEIYISNFSAVYQDTDIATFIQRLCNGYITNRLWCLTLKPFYSQNYNHISLEELEVRNVHVGDTTIETRCLPYFTLECLHIEGITS</sequence>
<dbReference type="GO" id="GO:0042162">
    <property type="term" value="F:telomeric DNA binding"/>
    <property type="evidence" value="ECO:0007669"/>
    <property type="project" value="TreeGrafter"/>
</dbReference>
<evidence type="ECO:0000256" key="6">
    <source>
        <dbReference type="ARBA" id="ARBA00022895"/>
    </source>
</evidence>
<dbReference type="InterPro" id="IPR042617">
    <property type="entry name" value="CTC1-like"/>
</dbReference>
<evidence type="ECO:0000256" key="2">
    <source>
        <dbReference type="ARBA" id="ARBA00004574"/>
    </source>
</evidence>
<accession>A0AAN8PVE6</accession>
<evidence type="ECO:0000313" key="9">
    <source>
        <dbReference type="EMBL" id="KAK6179891.1"/>
    </source>
</evidence>
<reference evidence="9 10" key="1">
    <citation type="submission" date="2024-01" db="EMBL/GenBank/DDBJ databases">
        <title>The genome of the rayed Mediterranean limpet Patella caerulea (Linnaeus, 1758).</title>
        <authorList>
            <person name="Anh-Thu Weber A."/>
            <person name="Halstead-Nussloch G."/>
        </authorList>
    </citation>
    <scope>NUCLEOTIDE SEQUENCE [LARGE SCALE GENOMIC DNA]</scope>
    <source>
        <strain evidence="9">AATW-2023a</strain>
        <tissue evidence="9">Whole specimen</tissue>
    </source>
</reference>
<proteinExistence type="inferred from homology"/>
<protein>
    <recommendedName>
        <fullName evidence="4">CST complex subunit CTC1</fullName>
    </recommendedName>
</protein>
<dbReference type="GO" id="GO:0010833">
    <property type="term" value="P:telomere maintenance via telomere lengthening"/>
    <property type="evidence" value="ECO:0007669"/>
    <property type="project" value="TreeGrafter"/>
</dbReference>
<evidence type="ECO:0000256" key="7">
    <source>
        <dbReference type="ARBA" id="ARBA00023125"/>
    </source>
</evidence>
<evidence type="ECO:0000313" key="10">
    <source>
        <dbReference type="Proteomes" id="UP001347796"/>
    </source>
</evidence>
<evidence type="ECO:0000256" key="8">
    <source>
        <dbReference type="ARBA" id="ARBA00023242"/>
    </source>
</evidence>
<keyword evidence="5" id="KW-0158">Chromosome</keyword>
<keyword evidence="7" id="KW-0238">DNA-binding</keyword>